<dbReference type="GO" id="GO:0005886">
    <property type="term" value="C:plasma membrane"/>
    <property type="evidence" value="ECO:0007669"/>
    <property type="project" value="UniProtKB-SubCell"/>
</dbReference>
<dbReference type="PANTHER" id="PTHR33406:SF11">
    <property type="entry name" value="MEMBRANE PROTEIN SCO6666-RELATED"/>
    <property type="match status" value="1"/>
</dbReference>
<accession>A0A895YT57</accession>
<comment type="subcellular location">
    <subcellularLocation>
        <location evidence="1">Cell membrane</location>
        <topology evidence="1">Multi-pass membrane protein</topology>
    </subcellularLocation>
</comment>
<name>A0A895YT57_9ACTN</name>
<proteinExistence type="inferred from homology"/>
<dbReference type="Proteomes" id="UP000662857">
    <property type="component" value="Chromosome"/>
</dbReference>
<evidence type="ECO:0000256" key="2">
    <source>
        <dbReference type="ARBA" id="ARBA00010157"/>
    </source>
</evidence>
<dbReference type="Pfam" id="PF03176">
    <property type="entry name" value="MMPL"/>
    <property type="match status" value="2"/>
</dbReference>
<feature type="transmembrane region" description="Helical" evidence="7">
    <location>
        <begin position="643"/>
        <end position="663"/>
    </location>
</feature>
<feature type="transmembrane region" description="Helical" evidence="7">
    <location>
        <begin position="305"/>
        <end position="327"/>
    </location>
</feature>
<dbReference type="InterPro" id="IPR050545">
    <property type="entry name" value="Mycobact_MmpL"/>
</dbReference>
<dbReference type="PANTHER" id="PTHR33406">
    <property type="entry name" value="MEMBRANE PROTEIN MJ1562-RELATED"/>
    <property type="match status" value="1"/>
</dbReference>
<sequence length="736" mass="77594">MSTLLYRLGRSAFRRRKTVAALWLALLVLMGVAAATLAEETTDSFDVPGTESVDALAMLQERFPEAANDGATARVVFAVDEGEALTDPEHQATLAATLQELAQVRDVVAVTDPFEAQTVAPDLRIAYAEVAFNNSFPAANEELTEAVEPARDAGMTVELAGEALMEEFENHAAELIGLGVAAIVLVITFGSFVAAGLPLLNAIIGIGITIAALTAATRFFDLSSSSPTLALMLGLALAIDYSLFIVSRYRHERRVLADSGDQDPGPEAMGRALGTAGSAVVFAGLTVMIALLGLSVVGLDMLTEMGLAAAFAVAMAVLIALTMLPALCGMVGRRITGGQVPGLRARDPEAQEADGNPSLGTRYVKFITRRPLPVLLLVGVGMVALAIPAADLRLGLPDDGQMGEDTTQRQAYDLIAEGFGAGANGPLMVVVDTLGSPDPEPAAQRVFQTVSELDNVVFAQPPVFNQAGDTALVTVIPQTGPSSEATEELVEAIRGGTTAIEQEAGVAVAVTGQTAIIIDFNEQMGQALLPYLSVVVGLSLLLMLLVFRSILVPIKAALGFLLTMGATFGAVVAVFQWGWLTDLLPVTQSDLVVSFLPIILIGVVFGLAMDYQVFMVTRMREEYVHGAAPKAAVVTGFQHGSRVVAAAAIIMISVFAGFTLSGMDFILQIALALAIAIALDAFVVRMTLVPALLALLGRAAWWLPRWLDKILPNVDIEGEKLRHELSEREAEPVGTR</sequence>
<evidence type="ECO:0000256" key="6">
    <source>
        <dbReference type="ARBA" id="ARBA00023136"/>
    </source>
</evidence>
<reference evidence="9" key="1">
    <citation type="submission" date="2021-02" db="EMBL/GenBank/DDBJ databases">
        <title>Natrosporangium hydrolyticum gen. nov., sp. nov, a haloalkaliphilic actinobacterium from a soda solonchak soil.</title>
        <authorList>
            <person name="Sorokin D.Y."/>
            <person name="Khijniak T.V."/>
            <person name="Zakharycheva A.P."/>
            <person name="Boueva O.V."/>
            <person name="Ariskina E.V."/>
            <person name="Hahnke R.L."/>
            <person name="Bunk B."/>
            <person name="Sproer C."/>
            <person name="Schumann P."/>
            <person name="Evtushenko L.I."/>
            <person name="Kublanov I.V."/>
        </authorList>
    </citation>
    <scope>NUCLEOTIDE SEQUENCE</scope>
    <source>
        <strain evidence="9">DSM 106523</strain>
    </source>
</reference>
<feature type="transmembrane region" description="Helical" evidence="7">
    <location>
        <begin position="202"/>
        <end position="220"/>
    </location>
</feature>
<dbReference type="AlphaFoldDB" id="A0A895YT57"/>
<feature type="transmembrane region" description="Helical" evidence="7">
    <location>
        <begin position="528"/>
        <end position="547"/>
    </location>
</feature>
<organism evidence="9 10">
    <name type="scientific">Natronosporangium hydrolyticum</name>
    <dbReference type="NCBI Taxonomy" id="2811111"/>
    <lineage>
        <taxon>Bacteria</taxon>
        <taxon>Bacillati</taxon>
        <taxon>Actinomycetota</taxon>
        <taxon>Actinomycetes</taxon>
        <taxon>Micromonosporales</taxon>
        <taxon>Micromonosporaceae</taxon>
        <taxon>Natronosporangium</taxon>
    </lineage>
</organism>
<dbReference type="SUPFAM" id="SSF82866">
    <property type="entry name" value="Multidrug efflux transporter AcrB transmembrane domain"/>
    <property type="match status" value="2"/>
</dbReference>
<dbReference type="InterPro" id="IPR000731">
    <property type="entry name" value="SSD"/>
</dbReference>
<gene>
    <name evidence="9" type="ORF">JQS43_09535</name>
</gene>
<dbReference type="PROSITE" id="PS50156">
    <property type="entry name" value="SSD"/>
    <property type="match status" value="1"/>
</dbReference>
<evidence type="ECO:0000259" key="8">
    <source>
        <dbReference type="PROSITE" id="PS50156"/>
    </source>
</evidence>
<feature type="transmembrane region" description="Helical" evidence="7">
    <location>
        <begin position="279"/>
        <end position="299"/>
    </location>
</feature>
<feature type="transmembrane region" description="Helical" evidence="7">
    <location>
        <begin position="591"/>
        <end position="611"/>
    </location>
</feature>
<feature type="transmembrane region" description="Helical" evidence="7">
    <location>
        <begin position="559"/>
        <end position="579"/>
    </location>
</feature>
<feature type="transmembrane region" description="Helical" evidence="7">
    <location>
        <begin position="372"/>
        <end position="390"/>
    </location>
</feature>
<keyword evidence="4 7" id="KW-0812">Transmembrane</keyword>
<feature type="domain" description="SSD" evidence="8">
    <location>
        <begin position="206"/>
        <end position="330"/>
    </location>
</feature>
<dbReference type="KEGG" id="nhy:JQS43_09535"/>
<keyword evidence="6 7" id="KW-0472">Membrane</keyword>
<evidence type="ECO:0000256" key="7">
    <source>
        <dbReference type="SAM" id="Phobius"/>
    </source>
</evidence>
<dbReference type="InterPro" id="IPR004869">
    <property type="entry name" value="MMPL_dom"/>
</dbReference>
<keyword evidence="5 7" id="KW-1133">Transmembrane helix</keyword>
<evidence type="ECO:0000256" key="3">
    <source>
        <dbReference type="ARBA" id="ARBA00022475"/>
    </source>
</evidence>
<evidence type="ECO:0000313" key="10">
    <source>
        <dbReference type="Proteomes" id="UP000662857"/>
    </source>
</evidence>
<evidence type="ECO:0000313" key="9">
    <source>
        <dbReference type="EMBL" id="QSB17218.1"/>
    </source>
</evidence>
<dbReference type="EMBL" id="CP070499">
    <property type="protein sequence ID" value="QSB17218.1"/>
    <property type="molecule type" value="Genomic_DNA"/>
</dbReference>
<feature type="transmembrane region" description="Helical" evidence="7">
    <location>
        <begin position="669"/>
        <end position="696"/>
    </location>
</feature>
<feature type="transmembrane region" description="Helical" evidence="7">
    <location>
        <begin position="226"/>
        <end position="246"/>
    </location>
</feature>
<dbReference type="Gene3D" id="1.20.1640.10">
    <property type="entry name" value="Multidrug efflux transporter AcrB transmembrane domain"/>
    <property type="match status" value="2"/>
</dbReference>
<keyword evidence="10" id="KW-1185">Reference proteome</keyword>
<comment type="similarity">
    <text evidence="2">Belongs to the resistance-nodulation-cell division (RND) (TC 2.A.6) family. MmpL subfamily.</text>
</comment>
<keyword evidence="3" id="KW-1003">Cell membrane</keyword>
<evidence type="ECO:0000256" key="5">
    <source>
        <dbReference type="ARBA" id="ARBA00022989"/>
    </source>
</evidence>
<evidence type="ECO:0000256" key="1">
    <source>
        <dbReference type="ARBA" id="ARBA00004651"/>
    </source>
</evidence>
<evidence type="ECO:0000256" key="4">
    <source>
        <dbReference type="ARBA" id="ARBA00022692"/>
    </source>
</evidence>
<feature type="transmembrane region" description="Helical" evidence="7">
    <location>
        <begin position="175"/>
        <end position="195"/>
    </location>
</feature>
<protein>
    <submittedName>
        <fullName evidence="9">MMPL family transporter</fullName>
    </submittedName>
</protein>